<proteinExistence type="predicted"/>
<evidence type="ECO:0000313" key="4">
    <source>
        <dbReference type="EMBL" id="KAG7302095.1"/>
    </source>
</evidence>
<dbReference type="Gene3D" id="2.170.140.10">
    <property type="entry name" value="Chitin binding domain"/>
    <property type="match status" value="1"/>
</dbReference>
<accession>A0ABQ7QA34</accession>
<evidence type="ECO:0000256" key="2">
    <source>
        <dbReference type="SAM" id="SignalP"/>
    </source>
</evidence>
<dbReference type="EMBL" id="JAHIBW010000018">
    <property type="protein sequence ID" value="KAG7302095.1"/>
    <property type="molecule type" value="Genomic_DNA"/>
</dbReference>
<dbReference type="PROSITE" id="PS50940">
    <property type="entry name" value="CHIT_BIND_II"/>
    <property type="match status" value="1"/>
</dbReference>
<evidence type="ECO:0000259" key="3">
    <source>
        <dbReference type="PROSITE" id="PS50940"/>
    </source>
</evidence>
<feature type="domain" description="Chitin-binding type-2" evidence="3">
    <location>
        <begin position="75"/>
        <end position="132"/>
    </location>
</feature>
<keyword evidence="2" id="KW-0732">Signal</keyword>
<feature type="region of interest" description="Disordered" evidence="1">
    <location>
        <begin position="24"/>
        <end position="59"/>
    </location>
</feature>
<dbReference type="Pfam" id="PF01607">
    <property type="entry name" value="CBM_14"/>
    <property type="match status" value="1"/>
</dbReference>
<dbReference type="InterPro" id="IPR036508">
    <property type="entry name" value="Chitin-bd_dom_sf"/>
</dbReference>
<name>A0ABQ7QA34_PLUXY</name>
<protein>
    <recommendedName>
        <fullName evidence="3">Chitin-binding type-2 domain-containing protein</fullName>
    </recommendedName>
</protein>
<organism evidence="4 5">
    <name type="scientific">Plutella xylostella</name>
    <name type="common">Diamondback moth</name>
    <name type="synonym">Plutella maculipennis</name>
    <dbReference type="NCBI Taxonomy" id="51655"/>
    <lineage>
        <taxon>Eukaryota</taxon>
        <taxon>Metazoa</taxon>
        <taxon>Ecdysozoa</taxon>
        <taxon>Arthropoda</taxon>
        <taxon>Hexapoda</taxon>
        <taxon>Insecta</taxon>
        <taxon>Pterygota</taxon>
        <taxon>Neoptera</taxon>
        <taxon>Endopterygota</taxon>
        <taxon>Lepidoptera</taxon>
        <taxon>Glossata</taxon>
        <taxon>Ditrysia</taxon>
        <taxon>Yponomeutoidea</taxon>
        <taxon>Plutellidae</taxon>
        <taxon>Plutella</taxon>
    </lineage>
</organism>
<dbReference type="InterPro" id="IPR002557">
    <property type="entry name" value="Chitin-bd_dom"/>
</dbReference>
<dbReference type="Proteomes" id="UP000823941">
    <property type="component" value="Chromosome 18"/>
</dbReference>
<gene>
    <name evidence="4" type="ORF">JYU34_013555</name>
</gene>
<evidence type="ECO:0000256" key="1">
    <source>
        <dbReference type="SAM" id="MobiDB-lite"/>
    </source>
</evidence>
<comment type="caution">
    <text evidence="4">The sequence shown here is derived from an EMBL/GenBank/DDBJ whole genome shotgun (WGS) entry which is preliminary data.</text>
</comment>
<keyword evidence="5" id="KW-1185">Reference proteome</keyword>
<evidence type="ECO:0000313" key="5">
    <source>
        <dbReference type="Proteomes" id="UP000823941"/>
    </source>
</evidence>
<feature type="chain" id="PRO_5046383000" description="Chitin-binding type-2 domain-containing protein" evidence="2">
    <location>
        <begin position="20"/>
        <end position="136"/>
    </location>
</feature>
<dbReference type="SMART" id="SM00494">
    <property type="entry name" value="ChtBD2"/>
    <property type="match status" value="1"/>
</dbReference>
<feature type="signal peptide" evidence="2">
    <location>
        <begin position="1"/>
        <end position="19"/>
    </location>
</feature>
<sequence length="136" mass="14638">MNAWVSAVLVAVCVASALGRSPGEHAAVAHSPSEQAAEAPSPWEQPAEPDSPLEQLLQPGALWPPAPVEALDWLPNGCPARGDVPWLLPGWFCHQYWACSHGNKIPMLCPRGLHFNRFLQVCDYPERAGCGVIVAP</sequence>
<dbReference type="SUPFAM" id="SSF57625">
    <property type="entry name" value="Invertebrate chitin-binding proteins"/>
    <property type="match status" value="1"/>
</dbReference>
<reference evidence="4 5" key="1">
    <citation type="submission" date="2021-06" db="EMBL/GenBank/DDBJ databases">
        <title>A haploid diamondback moth (Plutella xylostella L.) genome assembly resolves 31 chromosomes and identifies a diamide resistance mutation.</title>
        <authorList>
            <person name="Ward C.M."/>
            <person name="Perry K.D."/>
            <person name="Baker G."/>
            <person name="Powis K."/>
            <person name="Heckel D.G."/>
            <person name="Baxter S.W."/>
        </authorList>
    </citation>
    <scope>NUCLEOTIDE SEQUENCE [LARGE SCALE GENOMIC DNA]</scope>
    <source>
        <strain evidence="4 5">LV</strain>
        <tissue evidence="4">Single pupa</tissue>
    </source>
</reference>